<dbReference type="InterPro" id="IPR000858">
    <property type="entry name" value="S_locus_glycoprot_dom"/>
</dbReference>
<dbReference type="Pfam" id="PF01453">
    <property type="entry name" value="B_lectin"/>
    <property type="match status" value="1"/>
</dbReference>
<dbReference type="SMART" id="SM00108">
    <property type="entry name" value="B_lectin"/>
    <property type="match status" value="1"/>
</dbReference>
<dbReference type="Pfam" id="PF08276">
    <property type="entry name" value="PAN_2"/>
    <property type="match status" value="1"/>
</dbReference>
<dbReference type="eggNOG" id="ENOG502RYA2">
    <property type="taxonomic scope" value="Eukaryota"/>
</dbReference>
<evidence type="ECO:0000259" key="16">
    <source>
        <dbReference type="PROSITE" id="PS50948"/>
    </source>
</evidence>
<evidence type="ECO:0000256" key="13">
    <source>
        <dbReference type="SAM" id="SignalP"/>
    </source>
</evidence>
<evidence type="ECO:0000256" key="11">
    <source>
        <dbReference type="PIRNR" id="PIRNR000641"/>
    </source>
</evidence>
<evidence type="ECO:0000259" key="14">
    <source>
        <dbReference type="PROSITE" id="PS50011"/>
    </source>
</evidence>
<keyword evidence="18" id="KW-1185">Reference proteome</keyword>
<feature type="domain" description="Protein kinase" evidence="14">
    <location>
        <begin position="516"/>
        <end position="797"/>
    </location>
</feature>
<dbReference type="Gene3D" id="1.10.510.10">
    <property type="entry name" value="Transferase(Phosphotransferase) domain 1"/>
    <property type="match status" value="1"/>
</dbReference>
<keyword evidence="3 13" id="KW-0732">Signal</keyword>
<evidence type="ECO:0000256" key="10">
    <source>
        <dbReference type="ARBA" id="ARBA00048679"/>
    </source>
</evidence>
<keyword evidence="4 11" id="KW-0547">Nucleotide-binding</keyword>
<dbReference type="EMBL" id="KK785024">
    <property type="protein sequence ID" value="KDO52964.1"/>
    <property type="molecule type" value="Genomic_DNA"/>
</dbReference>
<name>A0A067ECN7_CITSI</name>
<dbReference type="Gene3D" id="3.30.200.20">
    <property type="entry name" value="Phosphorylase Kinase, domain 1"/>
    <property type="match status" value="1"/>
</dbReference>
<dbReference type="GO" id="GO:0004674">
    <property type="term" value="F:protein serine/threonine kinase activity"/>
    <property type="evidence" value="ECO:0000318"/>
    <property type="project" value="GO_Central"/>
</dbReference>
<keyword evidence="12" id="KW-0472">Membrane</keyword>
<dbReference type="Pfam" id="PF00954">
    <property type="entry name" value="S_locus_glycop"/>
    <property type="match status" value="1"/>
</dbReference>
<dbReference type="PaxDb" id="2711-XP_006475206.1"/>
<keyword evidence="12" id="KW-0812">Transmembrane</keyword>
<dbReference type="PANTHER" id="PTHR32444:SF118">
    <property type="entry name" value="OS09G0551150 PROTEIN"/>
    <property type="match status" value="1"/>
</dbReference>
<evidence type="ECO:0000256" key="8">
    <source>
        <dbReference type="ARBA" id="ARBA00023180"/>
    </source>
</evidence>
<dbReference type="CDD" id="cd01098">
    <property type="entry name" value="PAN_AP_plant"/>
    <property type="match status" value="1"/>
</dbReference>
<comment type="catalytic activity">
    <reaction evidence="9 11">
        <text>L-threonyl-[protein] + ATP = O-phospho-L-threonyl-[protein] + ADP + H(+)</text>
        <dbReference type="Rhea" id="RHEA:46608"/>
        <dbReference type="Rhea" id="RHEA-COMP:11060"/>
        <dbReference type="Rhea" id="RHEA-COMP:11605"/>
        <dbReference type="ChEBI" id="CHEBI:15378"/>
        <dbReference type="ChEBI" id="CHEBI:30013"/>
        <dbReference type="ChEBI" id="CHEBI:30616"/>
        <dbReference type="ChEBI" id="CHEBI:61977"/>
        <dbReference type="ChEBI" id="CHEBI:456216"/>
        <dbReference type="EC" id="2.7.11.1"/>
    </reaction>
</comment>
<feature type="transmembrane region" description="Helical" evidence="12">
    <location>
        <begin position="430"/>
        <end position="450"/>
    </location>
</feature>
<dbReference type="GO" id="GO:0106310">
    <property type="term" value="F:protein serine kinase activity"/>
    <property type="evidence" value="ECO:0007669"/>
    <property type="project" value="RHEA"/>
</dbReference>
<accession>A0A067ECN7</accession>
<keyword evidence="6 11" id="KW-0067">ATP-binding</keyword>
<keyword evidence="12" id="KW-1133">Transmembrane helix</keyword>
<evidence type="ECO:0000256" key="4">
    <source>
        <dbReference type="ARBA" id="ARBA00022741"/>
    </source>
</evidence>
<protein>
    <recommendedName>
        <fullName evidence="11">Receptor-like serine/threonine-protein kinase</fullName>
        <ecNumber evidence="11">2.7.11.1</ecNumber>
    </recommendedName>
</protein>
<dbReference type="FunFam" id="1.10.510.10:FF:000060">
    <property type="entry name" value="G-type lectin S-receptor-like serine/threonine-protein kinase"/>
    <property type="match status" value="1"/>
</dbReference>
<comment type="catalytic activity">
    <reaction evidence="10 11">
        <text>L-seryl-[protein] + ATP = O-phospho-L-seryl-[protein] + ADP + H(+)</text>
        <dbReference type="Rhea" id="RHEA:17989"/>
        <dbReference type="Rhea" id="RHEA-COMP:9863"/>
        <dbReference type="Rhea" id="RHEA-COMP:11604"/>
        <dbReference type="ChEBI" id="CHEBI:15378"/>
        <dbReference type="ChEBI" id="CHEBI:29999"/>
        <dbReference type="ChEBI" id="CHEBI:30616"/>
        <dbReference type="ChEBI" id="CHEBI:83421"/>
        <dbReference type="ChEBI" id="CHEBI:456216"/>
        <dbReference type="EC" id="2.7.11.1"/>
    </reaction>
</comment>
<dbReference type="SMART" id="SM00473">
    <property type="entry name" value="PAN_AP"/>
    <property type="match status" value="1"/>
</dbReference>
<dbReference type="InterPro" id="IPR003609">
    <property type="entry name" value="Pan_app"/>
</dbReference>
<comment type="similarity">
    <text evidence="11">Belongs to the protein kinase superfamily. Ser/Thr protein kinase family.</text>
</comment>
<keyword evidence="8" id="KW-0325">Glycoprotein</keyword>
<gene>
    <name evidence="17" type="ORF">CISIN_1g041702mg</name>
</gene>
<feature type="signal peptide" evidence="13">
    <location>
        <begin position="1"/>
        <end position="24"/>
    </location>
</feature>
<dbReference type="InterPro" id="IPR024171">
    <property type="entry name" value="SRK-like_kinase"/>
</dbReference>
<evidence type="ECO:0000256" key="6">
    <source>
        <dbReference type="ARBA" id="ARBA00022840"/>
    </source>
</evidence>
<dbReference type="PROSITE" id="PS00108">
    <property type="entry name" value="PROTEIN_KINASE_ST"/>
    <property type="match status" value="1"/>
</dbReference>
<evidence type="ECO:0000256" key="1">
    <source>
        <dbReference type="ARBA" id="ARBA00022527"/>
    </source>
</evidence>
<dbReference type="InterPro" id="IPR000719">
    <property type="entry name" value="Prot_kinase_dom"/>
</dbReference>
<dbReference type="InterPro" id="IPR001480">
    <property type="entry name" value="Bulb-type_lectin_dom"/>
</dbReference>
<feature type="chain" id="PRO_5001636236" description="Receptor-like serine/threonine-protein kinase" evidence="13">
    <location>
        <begin position="25"/>
        <end position="840"/>
    </location>
</feature>
<dbReference type="FunFam" id="2.90.10.10:FF:000004">
    <property type="entry name" value="G-type lectin S-receptor-like serine/threonine-protein kinase"/>
    <property type="match status" value="1"/>
</dbReference>
<evidence type="ECO:0000313" key="17">
    <source>
        <dbReference type="EMBL" id="KDO52964.1"/>
    </source>
</evidence>
<feature type="domain" description="Bulb-type lectin" evidence="15">
    <location>
        <begin position="25"/>
        <end position="145"/>
    </location>
</feature>
<dbReference type="CDD" id="cd00028">
    <property type="entry name" value="B_lectin"/>
    <property type="match status" value="1"/>
</dbReference>
<dbReference type="InterPro" id="IPR036426">
    <property type="entry name" value="Bulb-type_lectin_dom_sf"/>
</dbReference>
<dbReference type="InterPro" id="IPR001245">
    <property type="entry name" value="Ser-Thr/Tyr_kinase_cat_dom"/>
</dbReference>
<dbReference type="PROSITE" id="PS50011">
    <property type="entry name" value="PROTEIN_KINASE_DOM"/>
    <property type="match status" value="1"/>
</dbReference>
<dbReference type="Pfam" id="PF07714">
    <property type="entry name" value="PK_Tyr_Ser-Thr"/>
    <property type="match status" value="1"/>
</dbReference>
<keyword evidence="2 11" id="KW-0808">Transferase</keyword>
<proteinExistence type="inferred from homology"/>
<dbReference type="InterPro" id="IPR011009">
    <property type="entry name" value="Kinase-like_dom_sf"/>
</dbReference>
<dbReference type="GO" id="GO:0005524">
    <property type="term" value="F:ATP binding"/>
    <property type="evidence" value="ECO:0007669"/>
    <property type="project" value="UniProtKB-KW"/>
</dbReference>
<dbReference type="GO" id="GO:0048544">
    <property type="term" value="P:recognition of pollen"/>
    <property type="evidence" value="ECO:0007669"/>
    <property type="project" value="InterPro"/>
</dbReference>
<keyword evidence="7" id="KW-1015">Disulfide bond</keyword>
<evidence type="ECO:0000256" key="5">
    <source>
        <dbReference type="ARBA" id="ARBA00022777"/>
    </source>
</evidence>
<dbReference type="AlphaFoldDB" id="A0A067ECN7"/>
<dbReference type="SMART" id="SM00220">
    <property type="entry name" value="S_TKc"/>
    <property type="match status" value="1"/>
</dbReference>
<reference evidence="17 18" key="1">
    <citation type="submission" date="2014-04" db="EMBL/GenBank/DDBJ databases">
        <authorList>
            <consortium name="International Citrus Genome Consortium"/>
            <person name="Gmitter F."/>
            <person name="Chen C."/>
            <person name="Farmerie W."/>
            <person name="Harkins T."/>
            <person name="Desany B."/>
            <person name="Mohiuddin M."/>
            <person name="Kodira C."/>
            <person name="Borodovsky M."/>
            <person name="Lomsadze A."/>
            <person name="Burns P."/>
            <person name="Jenkins J."/>
            <person name="Prochnik S."/>
            <person name="Shu S."/>
            <person name="Chapman J."/>
            <person name="Pitluck S."/>
            <person name="Schmutz J."/>
            <person name="Rokhsar D."/>
        </authorList>
    </citation>
    <scope>NUCLEOTIDE SEQUENCE</scope>
</reference>
<feature type="domain" description="Apple" evidence="16">
    <location>
        <begin position="337"/>
        <end position="420"/>
    </location>
</feature>
<dbReference type="PIRSF" id="PIRSF000641">
    <property type="entry name" value="SRK"/>
    <property type="match status" value="1"/>
</dbReference>
<dbReference type="PROSITE" id="PS50927">
    <property type="entry name" value="BULB_LECTIN"/>
    <property type="match status" value="1"/>
</dbReference>
<evidence type="ECO:0000256" key="9">
    <source>
        <dbReference type="ARBA" id="ARBA00047899"/>
    </source>
</evidence>
<dbReference type="Proteomes" id="UP000027120">
    <property type="component" value="Unassembled WGS sequence"/>
</dbReference>
<sequence>MENLSSFYIISYLTSLLALQFSLAADSITPATFIRDGEKLVSPSQRFELGFFSPGNSKNRYLGVWYKKSPDTVVWVANRNCPILDPHGILAINNNGNLVLLNQANGTIWSSNMSKEAKSPVAQLLDTGNLVLRENFSNNTSEGSYLWQSFDFPSDTLLPGMKVGWDLKTGRERYLTSWRTADDPSPGKFTYRLDIHVLPQIFLYKGSLKLARIGPWNGFIFEDGPTFIDYLYKIILVDTEDEIYYRYESYNNLSIMMLKINPLGKIQRLLWNEGSSGWQVMFSAPGDVCQNYGHCGANSICNVDNPPKCECLKGFKPNSQHNQTWATTCVRSHLSDCKTANQFKRFDDMKVPDLLDVSLNEGMNLEECGAECLNNCTCRAYAYFNLTRGGSGCLMWFGDLIDMRKTLANLTGQSIYLRVPASEPGKKRPLWIVVLAALPVAILPAFLIFYRRKKKLKEKERRTEASQDMLLFEINMGNMSRAKEFCEGDSAGTGKSKESWFLFFSLSSISAATDNFSEENKLGEGGFGPVYKSIERYVEICNWKQGKLLNGEEVAVKRLSSKSGQGLEEFKNEMMLIAKLQHRNLVRLFGCCIEQGEKISIYEFDIVTDPARKDLLDWTTRVRIIEGVAQGLLYLHQYSRLRVIHRDLKASNVLLDSDMNPKISDFGIARTFGGDEMQSNTNRIVGTYGYMSPEYALHGLFSIKSDVFSFGVLLLEILSSKKNTRFYNTDSLTLLGHAWNLWKDDKAWKLMDPTMQNEALYSMVTRYIKVALLCVQENATDRPTMLEVVAMLKDEIVNLPSPHQPAFSYVQIVERSVLLANINAEASLGNCLTLSVVDAR</sequence>
<dbReference type="GO" id="GO:0005886">
    <property type="term" value="C:plasma membrane"/>
    <property type="evidence" value="ECO:0000318"/>
    <property type="project" value="GO_Central"/>
</dbReference>
<dbReference type="SMR" id="A0A067ECN7"/>
<dbReference type="PANTHER" id="PTHR32444">
    <property type="entry name" value="BULB-TYPE LECTIN DOMAIN-CONTAINING PROTEIN"/>
    <property type="match status" value="1"/>
</dbReference>
<dbReference type="InterPro" id="IPR008271">
    <property type="entry name" value="Ser/Thr_kinase_AS"/>
</dbReference>
<dbReference type="Gene3D" id="2.90.10.10">
    <property type="entry name" value="Bulb-type lectin domain"/>
    <property type="match status" value="1"/>
</dbReference>
<dbReference type="GO" id="GO:0006955">
    <property type="term" value="P:immune response"/>
    <property type="evidence" value="ECO:0000318"/>
    <property type="project" value="GO_Central"/>
</dbReference>
<keyword evidence="1 11" id="KW-0723">Serine/threonine-protein kinase</keyword>
<dbReference type="EC" id="2.7.11.1" evidence="11"/>
<dbReference type="GO" id="GO:0007165">
    <property type="term" value="P:signal transduction"/>
    <property type="evidence" value="ECO:0000318"/>
    <property type="project" value="GO_Central"/>
</dbReference>
<evidence type="ECO:0000256" key="2">
    <source>
        <dbReference type="ARBA" id="ARBA00022679"/>
    </source>
</evidence>
<organism evidence="17 18">
    <name type="scientific">Citrus sinensis</name>
    <name type="common">Sweet orange</name>
    <name type="synonym">Citrus aurantium var. sinensis</name>
    <dbReference type="NCBI Taxonomy" id="2711"/>
    <lineage>
        <taxon>Eukaryota</taxon>
        <taxon>Viridiplantae</taxon>
        <taxon>Streptophyta</taxon>
        <taxon>Embryophyta</taxon>
        <taxon>Tracheophyta</taxon>
        <taxon>Spermatophyta</taxon>
        <taxon>Magnoliopsida</taxon>
        <taxon>eudicotyledons</taxon>
        <taxon>Gunneridae</taxon>
        <taxon>Pentapetalae</taxon>
        <taxon>rosids</taxon>
        <taxon>malvids</taxon>
        <taxon>Sapindales</taxon>
        <taxon>Rutaceae</taxon>
        <taxon>Aurantioideae</taxon>
        <taxon>Citrus</taxon>
    </lineage>
</organism>
<evidence type="ECO:0000259" key="15">
    <source>
        <dbReference type="PROSITE" id="PS50927"/>
    </source>
</evidence>
<dbReference type="FunFam" id="3.30.200.20:FF:000951">
    <property type="entry name" value="Uncharacterized protein"/>
    <property type="match status" value="1"/>
</dbReference>
<dbReference type="SUPFAM" id="SSF56112">
    <property type="entry name" value="Protein kinase-like (PK-like)"/>
    <property type="match status" value="1"/>
</dbReference>
<evidence type="ECO:0000256" key="12">
    <source>
        <dbReference type="SAM" id="Phobius"/>
    </source>
</evidence>
<evidence type="ECO:0000256" key="3">
    <source>
        <dbReference type="ARBA" id="ARBA00022729"/>
    </source>
</evidence>
<keyword evidence="5 11" id="KW-0418">Kinase</keyword>
<dbReference type="SUPFAM" id="SSF51110">
    <property type="entry name" value="alpha-D-mannose-specific plant lectins"/>
    <property type="match status" value="1"/>
</dbReference>
<dbReference type="SUPFAM" id="SSF57414">
    <property type="entry name" value="Hairpin loop containing domain-like"/>
    <property type="match status" value="1"/>
</dbReference>
<evidence type="ECO:0000313" key="18">
    <source>
        <dbReference type="Proteomes" id="UP000027120"/>
    </source>
</evidence>
<evidence type="ECO:0000256" key="7">
    <source>
        <dbReference type="ARBA" id="ARBA00023157"/>
    </source>
</evidence>
<dbReference type="PROSITE" id="PS50948">
    <property type="entry name" value="PAN"/>
    <property type="match status" value="1"/>
</dbReference>